<feature type="region of interest" description="Disordered" evidence="1">
    <location>
        <begin position="164"/>
        <end position="206"/>
    </location>
</feature>
<feature type="region of interest" description="Disordered" evidence="1">
    <location>
        <begin position="90"/>
        <end position="121"/>
    </location>
</feature>
<sequence>MHMVPASVNDKYVIRFCPVAQSATDEDVEIAWEIITEHASELLESLNVEKEKENADEVFELADRKRKENLAYKRSFFVRMVSDPKIYNPKIAKTLPGSRRHGSHVGDEDEEEDESSPENGVAINTPIASWISWPLAFLFQSLDDAGSKVPVRFRHLDTMVRLSARRESNTGTSPSLSPENQDSPNKSPRRSPVLNRKRGSSPCKFE</sequence>
<accession>A0A1B6DU94</accession>
<evidence type="ECO:0000256" key="1">
    <source>
        <dbReference type="SAM" id="MobiDB-lite"/>
    </source>
</evidence>
<dbReference type="EMBL" id="GEDC01008052">
    <property type="protein sequence ID" value="JAS29246.1"/>
    <property type="molecule type" value="Transcribed_RNA"/>
</dbReference>
<organism evidence="2">
    <name type="scientific">Clastoptera arizonana</name>
    <name type="common">Arizona spittle bug</name>
    <dbReference type="NCBI Taxonomy" id="38151"/>
    <lineage>
        <taxon>Eukaryota</taxon>
        <taxon>Metazoa</taxon>
        <taxon>Ecdysozoa</taxon>
        <taxon>Arthropoda</taxon>
        <taxon>Hexapoda</taxon>
        <taxon>Insecta</taxon>
        <taxon>Pterygota</taxon>
        <taxon>Neoptera</taxon>
        <taxon>Paraneoptera</taxon>
        <taxon>Hemiptera</taxon>
        <taxon>Auchenorrhyncha</taxon>
        <taxon>Cercopoidea</taxon>
        <taxon>Clastopteridae</taxon>
        <taxon>Clastoptera</taxon>
    </lineage>
</organism>
<feature type="compositionally biased region" description="Acidic residues" evidence="1">
    <location>
        <begin position="107"/>
        <end position="116"/>
    </location>
</feature>
<reference evidence="2" key="1">
    <citation type="submission" date="2015-12" db="EMBL/GenBank/DDBJ databases">
        <title>De novo transcriptome assembly of four potential Pierce s Disease insect vectors from Arizona vineyards.</title>
        <authorList>
            <person name="Tassone E.E."/>
        </authorList>
    </citation>
    <scope>NUCLEOTIDE SEQUENCE</scope>
</reference>
<dbReference type="InterPro" id="IPR015422">
    <property type="entry name" value="PyrdxlP-dep_Trfase_small"/>
</dbReference>
<evidence type="ECO:0000313" key="2">
    <source>
        <dbReference type="EMBL" id="JAS29246.1"/>
    </source>
</evidence>
<feature type="compositionally biased region" description="Polar residues" evidence="1">
    <location>
        <begin position="169"/>
        <end position="186"/>
    </location>
</feature>
<dbReference type="AlphaFoldDB" id="A0A1B6DU94"/>
<dbReference type="Gene3D" id="3.90.1150.10">
    <property type="entry name" value="Aspartate Aminotransferase, domain 1"/>
    <property type="match status" value="1"/>
</dbReference>
<proteinExistence type="predicted"/>
<gene>
    <name evidence="2" type="ORF">g.44814</name>
</gene>
<name>A0A1B6DU94_9HEMI</name>
<protein>
    <submittedName>
        <fullName evidence="2">Uncharacterized protein</fullName>
    </submittedName>
</protein>